<reference evidence="2 3" key="1">
    <citation type="submission" date="2018-08" db="EMBL/GenBank/DDBJ databases">
        <title>A genome reference for cultivated species of the human gut microbiota.</title>
        <authorList>
            <person name="Zou Y."/>
            <person name="Xue W."/>
            <person name="Luo G."/>
        </authorList>
    </citation>
    <scope>NUCLEOTIDE SEQUENCE [LARGE SCALE GENOMIC DNA]</scope>
    <source>
        <strain evidence="2 3">AF48-16</strain>
    </source>
</reference>
<dbReference type="PANTHER" id="PTHR37038">
    <property type="entry name" value="TRANSCRIPTIONAL REGULATOR-RELATED"/>
    <property type="match status" value="1"/>
</dbReference>
<sequence>MNNYGATVKELRKSKGLLLKELVDEQLSMSLLSQFENGKTTISCERFHRLLDKLEVSFAEFQLLHTGEHHSEAQKLMVDYVRSMGIESIDEVPKLKKKYQKLTAYFQRHYSLELDHFLQLIRFDYLMKEELFKGVPIQEAYPKHNYCLDSAKHYLLNTDTWGVYELRLFARVAVSMEPALLWRCLTIAIKKSQRFAKIPGNKDILYNTFETVFSVFAVFDEVDYAEKTFHLWRDHVYEKEHIEQAIFMPFFEGWTCLLKQNKPKAADLMQQTLDQLERLGMKTTFSMYQSLSMFVLKEDFPGILLSDPLLSEGTRYGWEEP</sequence>
<dbReference type="CDD" id="cd00093">
    <property type="entry name" value="HTH_XRE"/>
    <property type="match status" value="1"/>
</dbReference>
<dbReference type="AlphaFoldDB" id="A0A415EPM6"/>
<dbReference type="RefSeq" id="WP_016611633.1">
    <property type="nucleotide sequence ID" value="NZ_CP119296.1"/>
</dbReference>
<dbReference type="NCBIfam" id="TIGR01716">
    <property type="entry name" value="RGG_Cterm"/>
    <property type="match status" value="1"/>
</dbReference>
<accession>A0A415EPM6</accession>
<gene>
    <name evidence="2" type="ORF">DW084_16035</name>
</gene>
<dbReference type="InterPro" id="IPR001387">
    <property type="entry name" value="Cro/C1-type_HTH"/>
</dbReference>
<dbReference type="Pfam" id="PF21259">
    <property type="entry name" value="Rgg_C"/>
    <property type="match status" value="1"/>
</dbReference>
<dbReference type="PROSITE" id="PS50943">
    <property type="entry name" value="HTH_CROC1"/>
    <property type="match status" value="1"/>
</dbReference>
<comment type="caution">
    <text evidence="2">The sequence shown here is derived from an EMBL/GenBank/DDBJ whole genome shotgun (WGS) entry which is preliminary data.</text>
</comment>
<dbReference type="SMART" id="SM00530">
    <property type="entry name" value="HTH_XRE"/>
    <property type="match status" value="1"/>
</dbReference>
<evidence type="ECO:0000313" key="2">
    <source>
        <dbReference type="EMBL" id="RHK04570.1"/>
    </source>
</evidence>
<name>A0A415EPM6_ENTCA</name>
<dbReference type="Proteomes" id="UP000286288">
    <property type="component" value="Unassembled WGS sequence"/>
</dbReference>
<evidence type="ECO:0000259" key="1">
    <source>
        <dbReference type="PROSITE" id="PS50943"/>
    </source>
</evidence>
<feature type="domain" description="HTH cro/C1-type" evidence="1">
    <location>
        <begin position="8"/>
        <end position="61"/>
    </location>
</feature>
<protein>
    <submittedName>
        <fullName evidence="2">Rgg/GadR/MutR family transcriptional regulator</fullName>
    </submittedName>
</protein>
<organism evidence="2 3">
    <name type="scientific">Enterococcus casseliflavus</name>
    <name type="common">Enterococcus flavescens</name>
    <dbReference type="NCBI Taxonomy" id="37734"/>
    <lineage>
        <taxon>Bacteria</taxon>
        <taxon>Bacillati</taxon>
        <taxon>Bacillota</taxon>
        <taxon>Bacilli</taxon>
        <taxon>Lactobacillales</taxon>
        <taxon>Enterococcaceae</taxon>
        <taxon>Enterococcus</taxon>
    </lineage>
</organism>
<dbReference type="InterPro" id="IPR053163">
    <property type="entry name" value="HTH-type_regulator_Rgg"/>
</dbReference>
<dbReference type="Gene3D" id="1.25.40.10">
    <property type="entry name" value="Tetratricopeptide repeat domain"/>
    <property type="match status" value="1"/>
</dbReference>
<dbReference type="SUPFAM" id="SSF47413">
    <property type="entry name" value="lambda repressor-like DNA-binding domains"/>
    <property type="match status" value="1"/>
</dbReference>
<dbReference type="EMBL" id="QRMZ01000027">
    <property type="protein sequence ID" value="RHK04570.1"/>
    <property type="molecule type" value="Genomic_DNA"/>
</dbReference>
<dbReference type="InterPro" id="IPR011990">
    <property type="entry name" value="TPR-like_helical_dom_sf"/>
</dbReference>
<evidence type="ECO:0000313" key="3">
    <source>
        <dbReference type="Proteomes" id="UP000286288"/>
    </source>
</evidence>
<dbReference type="InterPro" id="IPR010057">
    <property type="entry name" value="Transcription_activator_Rgg_C"/>
</dbReference>
<dbReference type="InterPro" id="IPR010982">
    <property type="entry name" value="Lambda_DNA-bd_dom_sf"/>
</dbReference>
<proteinExistence type="predicted"/>
<dbReference type="GO" id="GO:0003677">
    <property type="term" value="F:DNA binding"/>
    <property type="evidence" value="ECO:0007669"/>
    <property type="project" value="InterPro"/>
</dbReference>